<dbReference type="CDD" id="cd03801">
    <property type="entry name" value="GT4_PimA-like"/>
    <property type="match status" value="1"/>
</dbReference>
<dbReference type="RefSeq" id="WP_264141757.1">
    <property type="nucleotide sequence ID" value="NZ_JAOYEY010000024.1"/>
</dbReference>
<gene>
    <name evidence="3" type="ORF">OIH86_04240</name>
</gene>
<dbReference type="SUPFAM" id="SSF53756">
    <property type="entry name" value="UDP-Glycosyltransferase/glycogen phosphorylase"/>
    <property type="match status" value="1"/>
</dbReference>
<accession>A0ABT3DD94</accession>
<dbReference type="InterPro" id="IPR028098">
    <property type="entry name" value="Glyco_trans_4-like_N"/>
</dbReference>
<keyword evidence="4" id="KW-1185">Reference proteome</keyword>
<feature type="domain" description="Glycosyltransferase subfamily 4-like N-terminal" evidence="2">
    <location>
        <begin position="24"/>
        <end position="194"/>
    </location>
</feature>
<dbReference type="Proteomes" id="UP001526147">
    <property type="component" value="Unassembled WGS sequence"/>
</dbReference>
<dbReference type="PANTHER" id="PTHR45947">
    <property type="entry name" value="SULFOQUINOVOSYL TRANSFERASE SQD2"/>
    <property type="match status" value="1"/>
</dbReference>
<evidence type="ECO:0000259" key="2">
    <source>
        <dbReference type="Pfam" id="PF13439"/>
    </source>
</evidence>
<comment type="caution">
    <text evidence="3">The sequence shown here is derived from an EMBL/GenBank/DDBJ whole genome shotgun (WGS) entry which is preliminary data.</text>
</comment>
<dbReference type="Gene3D" id="3.40.50.2000">
    <property type="entry name" value="Glycogen Phosphorylase B"/>
    <property type="match status" value="2"/>
</dbReference>
<dbReference type="PANTHER" id="PTHR45947:SF3">
    <property type="entry name" value="SULFOQUINOVOSYL TRANSFERASE SQD2"/>
    <property type="match status" value="1"/>
</dbReference>
<dbReference type="Pfam" id="PF13439">
    <property type="entry name" value="Glyco_transf_4"/>
    <property type="match status" value="1"/>
</dbReference>
<dbReference type="InterPro" id="IPR050194">
    <property type="entry name" value="Glycosyltransferase_grp1"/>
</dbReference>
<reference evidence="3 4" key="1">
    <citation type="submission" date="2022-10" db="EMBL/GenBank/DDBJ databases">
        <title>Draft genome assembly of moderately radiation resistant bacterium Metabacillus halosaccharovorans.</title>
        <authorList>
            <person name="Pal S."/>
            <person name="Gopinathan A."/>
        </authorList>
    </citation>
    <scope>NUCLEOTIDE SEQUENCE [LARGE SCALE GENOMIC DNA]</scope>
    <source>
        <strain evidence="3 4">VITHBRA001</strain>
    </source>
</reference>
<dbReference type="Pfam" id="PF00534">
    <property type="entry name" value="Glycos_transf_1"/>
    <property type="match status" value="1"/>
</dbReference>
<dbReference type="EMBL" id="JAOYEY010000024">
    <property type="protein sequence ID" value="MCV9884851.1"/>
    <property type="molecule type" value="Genomic_DNA"/>
</dbReference>
<dbReference type="InterPro" id="IPR001296">
    <property type="entry name" value="Glyco_trans_1"/>
</dbReference>
<proteinExistence type="predicted"/>
<evidence type="ECO:0000313" key="4">
    <source>
        <dbReference type="Proteomes" id="UP001526147"/>
    </source>
</evidence>
<evidence type="ECO:0000313" key="3">
    <source>
        <dbReference type="EMBL" id="MCV9884851.1"/>
    </source>
</evidence>
<name>A0ABT3DD94_9BACI</name>
<sequence>MNKLGMKHVSTVLHLTTEYGEQLIGGLGRHVNDLVQSCKEENLTIIVMTISHTKNESYSFNDGIHIFRLLPWQEDSASLPDYFRNLNFRFTQFILQDLHIQFDLVHVHDWFFATTACQINKMLGIPFVSTIHSTERERKQFNNGRVIPQIVEYEDQLLQCSDHIIVCSEYMKDILLVRQPNRQKSISVIPNGIILKDFKEMLGRDAALKRFPFITNPFLLGMGRLVKEKGFQILIEAFSQVHLQYPTLKLVLAGSGPYENELKRIAKLYKLDSKVKFVGFLNEIERNTLLSKCEMVVIPSLYEPFGIVALEGLAASKPVIAFKTGGLKEIVKENQGILLEGISSVQLAKRLHICLQNPKGVETVALRGYKAMIDEYQWLSIIRITISVYNKVVSNRNFFNK</sequence>
<evidence type="ECO:0000259" key="1">
    <source>
        <dbReference type="Pfam" id="PF00534"/>
    </source>
</evidence>
<feature type="domain" description="Glycosyl transferase family 1" evidence="1">
    <location>
        <begin position="216"/>
        <end position="359"/>
    </location>
</feature>
<organism evidence="3 4">
    <name type="scientific">Metabacillus halosaccharovorans</name>
    <dbReference type="NCBI Taxonomy" id="930124"/>
    <lineage>
        <taxon>Bacteria</taxon>
        <taxon>Bacillati</taxon>
        <taxon>Bacillota</taxon>
        <taxon>Bacilli</taxon>
        <taxon>Bacillales</taxon>
        <taxon>Bacillaceae</taxon>
        <taxon>Metabacillus</taxon>
    </lineage>
</organism>
<protein>
    <submittedName>
        <fullName evidence="3">Glycosyltransferase family 4 protein</fullName>
    </submittedName>
</protein>